<accession>A0ABW0LHR8</accession>
<reference evidence="3" key="1">
    <citation type="journal article" date="2019" name="Int. J. Syst. Evol. Microbiol.">
        <title>The Global Catalogue of Microorganisms (GCM) 10K type strain sequencing project: providing services to taxonomists for standard genome sequencing and annotation.</title>
        <authorList>
            <consortium name="The Broad Institute Genomics Platform"/>
            <consortium name="The Broad Institute Genome Sequencing Center for Infectious Disease"/>
            <person name="Wu L."/>
            <person name="Ma J."/>
        </authorList>
    </citation>
    <scope>NUCLEOTIDE SEQUENCE [LARGE SCALE GENOMIC DNA]</scope>
    <source>
        <strain evidence="3">CGMCC 1.12237</strain>
    </source>
</reference>
<dbReference type="RefSeq" id="WP_144922535.1">
    <property type="nucleotide sequence ID" value="NZ_JBHSMC010000003.1"/>
</dbReference>
<evidence type="ECO:0000313" key="3">
    <source>
        <dbReference type="Proteomes" id="UP001596147"/>
    </source>
</evidence>
<comment type="caution">
    <text evidence="2">The sequence shown here is derived from an EMBL/GenBank/DDBJ whole genome shotgun (WGS) entry which is preliminary data.</text>
</comment>
<gene>
    <name evidence="2" type="ORF">ACFPM4_04785</name>
</gene>
<protein>
    <submittedName>
        <fullName evidence="2">STM3941 family protein</fullName>
    </submittedName>
</protein>
<feature type="transmembrane region" description="Helical" evidence="1">
    <location>
        <begin position="42"/>
        <end position="62"/>
    </location>
</feature>
<dbReference type="EMBL" id="JBHSMC010000003">
    <property type="protein sequence ID" value="MFC5464071.1"/>
    <property type="molecule type" value="Genomic_DNA"/>
</dbReference>
<proteinExistence type="predicted"/>
<sequence length="177" mass="19882">MDNDFIVKPKMGRMVMLAFLSLVFVLIGLVFLFVQFDGDTVIPKVIGAITVIFFGLCMLYYIKVLMKPEPAVIVTKEGIIDQSSYIRAGLVRWEEIEGIDLISFSGQDYLGIFTFDPDLIIDRSSGFKKMLNRMNTGLLPSQVNIPVKLLNCSMDDLMNAISERWEAAIQNNTTVGQ</sequence>
<evidence type="ECO:0000313" key="2">
    <source>
        <dbReference type="EMBL" id="MFC5464071.1"/>
    </source>
</evidence>
<keyword evidence="1" id="KW-0472">Membrane</keyword>
<dbReference type="InterPro" id="IPR048136">
    <property type="entry name" value="STM3941-like"/>
</dbReference>
<dbReference type="Proteomes" id="UP001596147">
    <property type="component" value="Unassembled WGS sequence"/>
</dbReference>
<feature type="transmembrane region" description="Helical" evidence="1">
    <location>
        <begin position="15"/>
        <end position="36"/>
    </location>
</feature>
<dbReference type="NCBIfam" id="NF041635">
    <property type="entry name" value="STM3941_fam"/>
    <property type="match status" value="1"/>
</dbReference>
<organism evidence="2 3">
    <name type="scientific">Lederbergia graminis</name>
    <dbReference type="NCBI Taxonomy" id="735518"/>
    <lineage>
        <taxon>Bacteria</taxon>
        <taxon>Bacillati</taxon>
        <taxon>Bacillota</taxon>
        <taxon>Bacilli</taxon>
        <taxon>Bacillales</taxon>
        <taxon>Bacillaceae</taxon>
        <taxon>Lederbergia</taxon>
    </lineage>
</organism>
<keyword evidence="1" id="KW-0812">Transmembrane</keyword>
<evidence type="ECO:0000256" key="1">
    <source>
        <dbReference type="SAM" id="Phobius"/>
    </source>
</evidence>
<keyword evidence="3" id="KW-1185">Reference proteome</keyword>
<keyword evidence="1" id="KW-1133">Transmembrane helix</keyword>
<name>A0ABW0LHR8_9BACI</name>